<gene>
    <name evidence="1" type="ORF">CHUV0807_0080</name>
</gene>
<dbReference type="Proteomes" id="UP000190837">
    <property type="component" value="Unassembled WGS sequence"/>
</dbReference>
<dbReference type="AlphaFoldDB" id="A0A1C3H1Q1"/>
<protein>
    <submittedName>
        <fullName evidence="1">Uncharacterized protein</fullName>
    </submittedName>
</protein>
<reference evidence="2" key="1">
    <citation type="submission" date="2016-04" db="EMBL/GenBank/DDBJ databases">
        <authorList>
            <person name="Tagini F."/>
        </authorList>
    </citation>
    <scope>NUCLEOTIDE SEQUENCE [LARGE SCALE GENOMIC DNA]</scope>
    <source>
        <strain evidence="2">CHUV0807</strain>
    </source>
</reference>
<dbReference type="EMBL" id="FKLO01000008">
    <property type="protein sequence ID" value="SAM56969.1"/>
    <property type="molecule type" value="Genomic_DNA"/>
</dbReference>
<accession>A0A1C3H1Q1</accession>
<name>A0A1C3H1Q1_9GAMM</name>
<proteinExistence type="predicted"/>
<evidence type="ECO:0000313" key="2">
    <source>
        <dbReference type="Proteomes" id="UP000190837"/>
    </source>
</evidence>
<organism evidence="1 2">
    <name type="scientific">Cardiobacterium hominis</name>
    <dbReference type="NCBI Taxonomy" id="2718"/>
    <lineage>
        <taxon>Bacteria</taxon>
        <taxon>Pseudomonadati</taxon>
        <taxon>Pseudomonadota</taxon>
        <taxon>Gammaproteobacteria</taxon>
        <taxon>Cardiobacteriales</taxon>
        <taxon>Cardiobacteriaceae</taxon>
        <taxon>Cardiobacterium</taxon>
    </lineage>
</organism>
<evidence type="ECO:0000313" key="1">
    <source>
        <dbReference type="EMBL" id="SAM56969.1"/>
    </source>
</evidence>
<sequence>MDTKSIDAKTPGWKGLSEIQNAQWDDSAHKLSYDTTDAAGKTYHNSITFEGITHSYSSAEEFLKDNTHII</sequence>